<feature type="chain" id="PRO_5022097901" evidence="1">
    <location>
        <begin position="42"/>
        <end position="423"/>
    </location>
</feature>
<dbReference type="Proteomes" id="UP000318102">
    <property type="component" value="Unassembled WGS sequence"/>
</dbReference>
<dbReference type="InterPro" id="IPR012854">
    <property type="entry name" value="Cu_amine_oxidase-like_N"/>
</dbReference>
<keyword evidence="4" id="KW-1185">Reference proteome</keyword>
<protein>
    <submittedName>
        <fullName evidence="3">Copper amine oxidase N-terminal domain-containing protein</fullName>
    </submittedName>
</protein>
<gene>
    <name evidence="3" type="ORF">FPZ44_25320</name>
</gene>
<dbReference type="Pfam" id="PF07833">
    <property type="entry name" value="Cu_amine_oxidN1"/>
    <property type="match status" value="1"/>
</dbReference>
<dbReference type="Gene3D" id="3.30.457.10">
    <property type="entry name" value="Copper amine oxidase-like, N-terminal domain"/>
    <property type="match status" value="1"/>
</dbReference>
<dbReference type="InterPro" id="IPR036582">
    <property type="entry name" value="Mao_N_sf"/>
</dbReference>
<dbReference type="EMBL" id="VNJK01000008">
    <property type="protein sequence ID" value="TVX85245.1"/>
    <property type="molecule type" value="Genomic_DNA"/>
</dbReference>
<proteinExistence type="predicted"/>
<dbReference type="InterPro" id="IPR032710">
    <property type="entry name" value="NTF2-like_dom_sf"/>
</dbReference>
<feature type="signal peptide" evidence="1">
    <location>
        <begin position="1"/>
        <end position="41"/>
    </location>
</feature>
<dbReference type="AlphaFoldDB" id="A0A559IC58"/>
<organism evidence="3 4">
    <name type="scientific">Paenibacillus agilis</name>
    <dbReference type="NCBI Taxonomy" id="3020863"/>
    <lineage>
        <taxon>Bacteria</taxon>
        <taxon>Bacillati</taxon>
        <taxon>Bacillota</taxon>
        <taxon>Bacilli</taxon>
        <taxon>Bacillales</taxon>
        <taxon>Paenibacillaceae</taxon>
        <taxon>Paenibacillus</taxon>
    </lineage>
</organism>
<evidence type="ECO:0000259" key="2">
    <source>
        <dbReference type="Pfam" id="PF07833"/>
    </source>
</evidence>
<reference evidence="3 4" key="1">
    <citation type="submission" date="2019-07" db="EMBL/GenBank/DDBJ databases">
        <authorList>
            <person name="Kim J."/>
        </authorList>
    </citation>
    <scope>NUCLEOTIDE SEQUENCE [LARGE SCALE GENOMIC DNA]</scope>
    <source>
        <strain evidence="3 4">N4</strain>
    </source>
</reference>
<feature type="domain" description="Copper amine oxidase-like N-terminal" evidence="2">
    <location>
        <begin position="51"/>
        <end position="157"/>
    </location>
</feature>
<evidence type="ECO:0000256" key="1">
    <source>
        <dbReference type="SAM" id="SignalP"/>
    </source>
</evidence>
<evidence type="ECO:0000313" key="4">
    <source>
        <dbReference type="Proteomes" id="UP000318102"/>
    </source>
</evidence>
<keyword evidence="1" id="KW-0732">Signal</keyword>
<dbReference type="OrthoDB" id="2578443at2"/>
<dbReference type="SUPFAM" id="SSF54427">
    <property type="entry name" value="NTF2-like"/>
    <property type="match status" value="1"/>
</dbReference>
<accession>A0A559IC58</accession>
<evidence type="ECO:0000313" key="3">
    <source>
        <dbReference type="EMBL" id="TVX85245.1"/>
    </source>
</evidence>
<name>A0A559IC58_9BACL</name>
<dbReference type="SUPFAM" id="SSF55383">
    <property type="entry name" value="Copper amine oxidase, domain N"/>
    <property type="match status" value="1"/>
</dbReference>
<comment type="caution">
    <text evidence="3">The sequence shown here is derived from an EMBL/GenBank/DDBJ whole genome shotgun (WGS) entry which is preliminary data.</text>
</comment>
<sequence length="423" mass="46902">MNICAYILIGGDIMFNVSMKKTVTAATLAIAIATGSLTASAAPSIIINYNQSTTSEVNPIVKNGVSLVEVRPLLQQLGYKLKWSTTNKSLTASNGSQTVVFQTNTAKVKQYKGNVETNHKMLAPATLVKGQLYVPLRSVSDIIGLELKSNSAKHTYTLHDQQAAALEERRLKETKDFFTKLALYENSGDRTAYLNMFDKQSHFYKLMEKNQNQYSHKLIKSSYEDVSIADVNENGVSVSATVVSSVYNGDQAVASMTMPSSFLLKLGKNEESLESIISITPNLVSYQLKEGWEKTKVTLPEADQQAFKDVANIVIESINSENWDKLNSLFTADNYLVKMMFSSKFKTLFAQVDMKAELKQQVVLAADDKHAFFATVEKYTMLNQTDTPPMESTMLYSLERGEDGKWKVSSIDEISTTVIGGEL</sequence>